<feature type="domain" description="4'-phosphopantetheinyl transferase N-terminal" evidence="15">
    <location>
        <begin position="2"/>
        <end position="54"/>
    </location>
</feature>
<proteinExistence type="inferred from homology"/>
<evidence type="ECO:0000256" key="10">
    <source>
        <dbReference type="ARBA" id="ARBA00049176"/>
    </source>
</evidence>
<dbReference type="InterPro" id="IPR041354">
    <property type="entry name" value="4PPT_N"/>
</dbReference>
<dbReference type="SUPFAM" id="SSF56214">
    <property type="entry name" value="4'-phosphopantetheinyl transferase"/>
    <property type="match status" value="1"/>
</dbReference>
<evidence type="ECO:0000256" key="1">
    <source>
        <dbReference type="ARBA" id="ARBA00003937"/>
    </source>
</evidence>
<keyword evidence="7" id="KW-0259">Enterobactin biosynthesis</keyword>
<feature type="domain" description="4'-phosphopantetheinyl transferase" evidence="14">
    <location>
        <begin position="62"/>
        <end position="132"/>
    </location>
</feature>
<comment type="pathway">
    <text evidence="2">Siderophore biosynthesis; enterobactin biosynthesis.</text>
</comment>
<dbReference type="Proteomes" id="UP000015347">
    <property type="component" value="Unassembled WGS sequence"/>
</dbReference>
<comment type="catalytic activity">
    <reaction evidence="10">
        <text>apo-[aryl-carrier protein] + CoA = holo-[aryl-carrier protein] + adenosine 3',5'-bisphosphate + H(+)</text>
        <dbReference type="Rhea" id="RHEA:48404"/>
        <dbReference type="Rhea" id="RHEA-COMP:15903"/>
        <dbReference type="Rhea" id="RHEA-COMP:17557"/>
        <dbReference type="ChEBI" id="CHEBI:15378"/>
        <dbReference type="ChEBI" id="CHEBI:29999"/>
        <dbReference type="ChEBI" id="CHEBI:57287"/>
        <dbReference type="ChEBI" id="CHEBI:58343"/>
        <dbReference type="ChEBI" id="CHEBI:64479"/>
    </reaction>
</comment>
<evidence type="ECO:0000256" key="12">
    <source>
        <dbReference type="PIRSR" id="PIRSR603542-1"/>
    </source>
</evidence>
<evidence type="ECO:0000256" key="11">
    <source>
        <dbReference type="ARBA" id="ARBA00049191"/>
    </source>
</evidence>
<evidence type="ECO:0000256" key="6">
    <source>
        <dbReference type="ARBA" id="ARBA00022679"/>
    </source>
</evidence>
<evidence type="ECO:0000256" key="9">
    <source>
        <dbReference type="ARBA" id="ARBA00031996"/>
    </source>
</evidence>
<keyword evidence="13" id="KW-0479">Metal-binding</keyword>
<dbReference type="GO" id="GO:0009366">
    <property type="term" value="C:enterobactin synthetase complex"/>
    <property type="evidence" value="ECO:0007669"/>
    <property type="project" value="InterPro"/>
</dbReference>
<sequence length="168" mass="17372">MADFAGGRRAARRALGQFGLPEAPLPMGADRAPVWPEGLTGSITHACGLCLAVAGRTDTWRGLGIDLAADSPLEDALIPEIATLEDLAPLAPLSRGAAALRVFGAKEAAFKAQFPETGAMFGFEAMTADLQGGTMRMVADLGPGAGTLLPMRQWVGAGLVVSLCAWPR</sequence>
<evidence type="ECO:0000259" key="14">
    <source>
        <dbReference type="Pfam" id="PF01648"/>
    </source>
</evidence>
<evidence type="ECO:0000256" key="13">
    <source>
        <dbReference type="PIRSR" id="PIRSR603542-2"/>
    </source>
</evidence>
<keyword evidence="17" id="KW-1185">Reference proteome</keyword>
<evidence type="ECO:0000256" key="4">
    <source>
        <dbReference type="ARBA" id="ARBA00011503"/>
    </source>
</evidence>
<dbReference type="HOGENOM" id="CLU_075076_2_0_5"/>
<dbReference type="GO" id="GO:0005886">
    <property type="term" value="C:plasma membrane"/>
    <property type="evidence" value="ECO:0007669"/>
    <property type="project" value="TreeGrafter"/>
</dbReference>
<keyword evidence="6 16" id="KW-0808">Transferase</keyword>
<evidence type="ECO:0000256" key="7">
    <source>
        <dbReference type="ARBA" id="ARBA00023191"/>
    </source>
</evidence>
<feature type="binding site" evidence="12">
    <location>
        <position position="111"/>
    </location>
    <ligand>
        <name>CoA</name>
        <dbReference type="ChEBI" id="CHEBI:57287"/>
    </ligand>
</feature>
<reference evidence="17" key="1">
    <citation type="journal article" date="2014" name="Stand. Genomic Sci.">
        <title>Genome sequence of the exopolysaccharide-producing Salipiger mucosus type strain (DSM 16094(T)), a moderately halophilic member of the Roseobacter clade.</title>
        <authorList>
            <person name="Riedel T."/>
            <person name="Spring S."/>
            <person name="Fiebig A."/>
            <person name="Petersen J."/>
            <person name="Kyrpides N.C."/>
            <person name="Goker M."/>
            <person name="Klenk H.P."/>
        </authorList>
    </citation>
    <scope>NUCLEOTIDE SEQUENCE [LARGE SCALE GENOMIC DNA]</scope>
    <source>
        <strain evidence="17">DSM 16094</strain>
    </source>
</reference>
<feature type="binding site" evidence="13">
    <location>
        <position position="66"/>
    </location>
    <ligand>
        <name>Mg(2+)</name>
        <dbReference type="ChEBI" id="CHEBI:18420"/>
    </ligand>
</feature>
<gene>
    <name evidence="16" type="ORF">Salmuc_04031</name>
</gene>
<evidence type="ECO:0000256" key="8">
    <source>
        <dbReference type="ARBA" id="ARBA00029894"/>
    </source>
</evidence>
<dbReference type="STRING" id="1123237.Salmuc_04031"/>
<dbReference type="PRINTS" id="PR01399">
    <property type="entry name" value="ENTSNTHTASED"/>
</dbReference>
<evidence type="ECO:0000256" key="2">
    <source>
        <dbReference type="ARBA" id="ARBA00004993"/>
    </source>
</evidence>
<comment type="similarity">
    <text evidence="3">Belongs to the P-Pant transferase superfamily. EntD family.</text>
</comment>
<keyword evidence="13" id="KW-0460">Magnesium</keyword>
<dbReference type="Pfam" id="PF01648">
    <property type="entry name" value="ACPS"/>
    <property type="match status" value="1"/>
</dbReference>
<comment type="function">
    <text evidence="1">Involved in the biosynthesis of the siderophore enterobactin (enterochelin), which is a macrocyclic trimeric lactone of N-(2,3-dihydroxybenzoyl)-serine. The serine trilactone serves as a scaffolding for the three catechol functionalities that provide hexadentate coordination for the tightly ligated iron(2+) atoms. Plays an essential role in the assembly of the enterobactin by catalyzing the transfer of the 4'-phosphopantetheine (Ppant) moiety from coenzyme A to the apo-domains of both EntB (ArCP domain) and EntF (PCP domain) to yield their holo-forms which make them competent for the activation of 2,3-dihydroxybenzoate (DHB) and L-serine, respectively.</text>
</comment>
<dbReference type="InterPro" id="IPR003542">
    <property type="entry name" value="Enbac_synth_compD-like"/>
</dbReference>
<name>S9QLG3_9RHOB</name>
<dbReference type="PANTHER" id="PTHR38096:SF1">
    <property type="entry name" value="ENTEROBACTIN SYNTHASE COMPONENT D"/>
    <property type="match status" value="1"/>
</dbReference>
<evidence type="ECO:0000256" key="3">
    <source>
        <dbReference type="ARBA" id="ARBA00008342"/>
    </source>
</evidence>
<feature type="binding site" evidence="12">
    <location>
        <position position="8"/>
    </location>
    <ligand>
        <name>CoA</name>
        <dbReference type="ChEBI" id="CHEBI:57287"/>
    </ligand>
</feature>
<comment type="caution">
    <text evidence="16">The sequence shown here is derived from an EMBL/GenBank/DDBJ whole genome shotgun (WGS) entry which is preliminary data.</text>
</comment>
<dbReference type="GO" id="GO:0000287">
    <property type="term" value="F:magnesium ion binding"/>
    <property type="evidence" value="ECO:0007669"/>
    <property type="project" value="InterPro"/>
</dbReference>
<evidence type="ECO:0000313" key="17">
    <source>
        <dbReference type="Proteomes" id="UP000015347"/>
    </source>
</evidence>
<dbReference type="eggNOG" id="COG2977">
    <property type="taxonomic scope" value="Bacteria"/>
</dbReference>
<feature type="binding site" evidence="12">
    <location>
        <position position="107"/>
    </location>
    <ligand>
        <name>CoA</name>
        <dbReference type="ChEBI" id="CHEBI:57287"/>
    </ligand>
</feature>
<dbReference type="Pfam" id="PF17837">
    <property type="entry name" value="4PPT_N"/>
    <property type="match status" value="1"/>
</dbReference>
<dbReference type="AlphaFoldDB" id="S9QLG3"/>
<dbReference type="GO" id="GO:0009239">
    <property type="term" value="P:enterobactin biosynthetic process"/>
    <property type="evidence" value="ECO:0007669"/>
    <property type="project" value="UniProtKB-KW"/>
</dbReference>
<evidence type="ECO:0000256" key="5">
    <source>
        <dbReference type="ARBA" id="ARBA00019087"/>
    </source>
</evidence>
<comment type="catalytic activity">
    <reaction evidence="11">
        <text>apo-[peptidyl-carrier protein] + CoA = holo-[peptidyl-carrier protein] + adenosine 3',5'-bisphosphate + H(+)</text>
        <dbReference type="Rhea" id="RHEA:46228"/>
        <dbReference type="Rhea" id="RHEA-COMP:11479"/>
        <dbReference type="Rhea" id="RHEA-COMP:11480"/>
        <dbReference type="ChEBI" id="CHEBI:15378"/>
        <dbReference type="ChEBI" id="CHEBI:29999"/>
        <dbReference type="ChEBI" id="CHEBI:57287"/>
        <dbReference type="ChEBI" id="CHEBI:58343"/>
        <dbReference type="ChEBI" id="CHEBI:64479"/>
    </reaction>
</comment>
<organism evidence="16 17">
    <name type="scientific">Salipiger mucosus DSM 16094</name>
    <dbReference type="NCBI Taxonomy" id="1123237"/>
    <lineage>
        <taxon>Bacteria</taxon>
        <taxon>Pseudomonadati</taxon>
        <taxon>Pseudomonadota</taxon>
        <taxon>Alphaproteobacteria</taxon>
        <taxon>Rhodobacterales</taxon>
        <taxon>Roseobacteraceae</taxon>
        <taxon>Salipiger</taxon>
    </lineage>
</organism>
<evidence type="ECO:0000259" key="15">
    <source>
        <dbReference type="Pfam" id="PF17837"/>
    </source>
</evidence>
<evidence type="ECO:0000313" key="16">
    <source>
        <dbReference type="EMBL" id="EPX82306.1"/>
    </source>
</evidence>
<dbReference type="InterPro" id="IPR037143">
    <property type="entry name" value="4-PPantetheinyl_Trfase_dom_sf"/>
</dbReference>
<feature type="binding site" evidence="12">
    <location>
        <position position="66"/>
    </location>
    <ligand>
        <name>CoA</name>
        <dbReference type="ChEBI" id="CHEBI:57287"/>
    </ligand>
</feature>
<dbReference type="EMBL" id="APVH01000023">
    <property type="protein sequence ID" value="EPX82306.1"/>
    <property type="molecule type" value="Genomic_DNA"/>
</dbReference>
<comment type="cofactor">
    <cofactor evidence="13">
        <name>Mg(2+)</name>
        <dbReference type="ChEBI" id="CHEBI:18420"/>
    </cofactor>
</comment>
<accession>S9QLG3</accession>
<dbReference type="PANTHER" id="PTHR38096">
    <property type="entry name" value="ENTEROBACTIN SYNTHASE COMPONENT D"/>
    <property type="match status" value="1"/>
</dbReference>
<comment type="subunit">
    <text evidence="4">EntB, EntD, EntE, and EntF form a multienzyme complex called enterobactin synthase.</text>
</comment>
<feature type="binding site" evidence="12">
    <location>
        <begin position="44"/>
        <end position="45"/>
    </location>
    <ligand>
        <name>CoA</name>
        <dbReference type="ChEBI" id="CHEBI:57287"/>
    </ligand>
</feature>
<dbReference type="GO" id="GO:0008897">
    <property type="term" value="F:holo-[acyl-carrier-protein] synthase activity"/>
    <property type="evidence" value="ECO:0007669"/>
    <property type="project" value="InterPro"/>
</dbReference>
<protein>
    <recommendedName>
        <fullName evidence="5">Enterobactin synthase component D</fullName>
    </recommendedName>
    <alternativeName>
        <fullName evidence="8">4'-phosphopantetheinyl transferase EntD</fullName>
    </alternativeName>
    <alternativeName>
        <fullName evidence="9">Enterochelin synthase D</fullName>
    </alternativeName>
</protein>
<dbReference type="InterPro" id="IPR008278">
    <property type="entry name" value="4-PPantetheinyl_Trfase_dom"/>
</dbReference>